<reference evidence="1 2" key="1">
    <citation type="submission" date="2020-10" db="EMBL/GenBank/DDBJ databases">
        <title>The Coptis chinensis genome and diversification of protoberbering-type alkaloids.</title>
        <authorList>
            <person name="Wang B."/>
            <person name="Shu S."/>
            <person name="Song C."/>
            <person name="Liu Y."/>
        </authorList>
    </citation>
    <scope>NUCLEOTIDE SEQUENCE [LARGE SCALE GENOMIC DNA]</scope>
    <source>
        <strain evidence="1">HL-2020</strain>
        <tissue evidence="1">Leaf</tissue>
    </source>
</reference>
<protein>
    <submittedName>
        <fullName evidence="1">Uncharacterized protein</fullName>
    </submittedName>
</protein>
<gene>
    <name evidence="1" type="ORF">IFM89_022649</name>
</gene>
<evidence type="ECO:0000313" key="1">
    <source>
        <dbReference type="EMBL" id="KAF9589322.1"/>
    </source>
</evidence>
<comment type="caution">
    <text evidence="1">The sequence shown here is derived from an EMBL/GenBank/DDBJ whole genome shotgun (WGS) entry which is preliminary data.</text>
</comment>
<name>A0A835H037_9MAGN</name>
<dbReference type="Proteomes" id="UP000631114">
    <property type="component" value="Unassembled WGS sequence"/>
</dbReference>
<sequence length="118" mass="13449">MSVQVWKPPPELLKLALDGVHGRGPAGQSAELTLETREGLRHGVNKVRTTKCNLYKLLNLWLQQWQSMCDAANFEDVALLMLHFHVVPGKLSLLRVGIGIHYFEPVRIRVNKPRRESE</sequence>
<organism evidence="1 2">
    <name type="scientific">Coptis chinensis</name>
    <dbReference type="NCBI Taxonomy" id="261450"/>
    <lineage>
        <taxon>Eukaryota</taxon>
        <taxon>Viridiplantae</taxon>
        <taxon>Streptophyta</taxon>
        <taxon>Embryophyta</taxon>
        <taxon>Tracheophyta</taxon>
        <taxon>Spermatophyta</taxon>
        <taxon>Magnoliopsida</taxon>
        <taxon>Ranunculales</taxon>
        <taxon>Ranunculaceae</taxon>
        <taxon>Coptidoideae</taxon>
        <taxon>Coptis</taxon>
    </lineage>
</organism>
<proteinExistence type="predicted"/>
<dbReference type="AlphaFoldDB" id="A0A835H037"/>
<evidence type="ECO:0000313" key="2">
    <source>
        <dbReference type="Proteomes" id="UP000631114"/>
    </source>
</evidence>
<dbReference type="EMBL" id="JADFTS010000009">
    <property type="protein sequence ID" value="KAF9589322.1"/>
    <property type="molecule type" value="Genomic_DNA"/>
</dbReference>
<accession>A0A835H037</accession>
<keyword evidence="2" id="KW-1185">Reference proteome</keyword>